<dbReference type="OrthoDB" id="1911878at2759"/>
<proteinExistence type="predicted"/>
<reference evidence="1 2" key="1">
    <citation type="submission" date="2019-09" db="EMBL/GenBank/DDBJ databases">
        <title>A chromosome-level genome assembly of the Chinese tupelo Nyssa sinensis.</title>
        <authorList>
            <person name="Yang X."/>
            <person name="Kang M."/>
            <person name="Yang Y."/>
            <person name="Xiong H."/>
            <person name="Wang M."/>
            <person name="Zhang Z."/>
            <person name="Wang Z."/>
            <person name="Wu H."/>
            <person name="Ma T."/>
            <person name="Liu J."/>
            <person name="Xi Z."/>
        </authorList>
    </citation>
    <scope>NUCLEOTIDE SEQUENCE [LARGE SCALE GENOMIC DNA]</scope>
    <source>
        <strain evidence="1">J267</strain>
        <tissue evidence="1">Leaf</tissue>
    </source>
</reference>
<gene>
    <name evidence="1" type="ORF">F0562_011401</name>
</gene>
<keyword evidence="2" id="KW-1185">Reference proteome</keyword>
<dbReference type="Proteomes" id="UP000325577">
    <property type="component" value="Linkage Group LG4"/>
</dbReference>
<dbReference type="Pfam" id="PF07939">
    <property type="entry name" value="DUF1685"/>
    <property type="match status" value="1"/>
</dbReference>
<dbReference type="PANTHER" id="PTHR33785">
    <property type="entry name" value="OS06G0550800 PROTEIN"/>
    <property type="match status" value="1"/>
</dbReference>
<sequence>MAMDEEQVLKLFDSYWFEYEIFTNKSLSSSPEPNPVLQIHEEVEEAKLFRIQTFHVRSFSDQIVSSKDSFSSDSVSPNSALLTPNLQTILSGKEVGEFFEPVVIKQEDFDKPSQKRVSERRRIGRRKGSSKSLSDLEFEELKGFMDLGFVFSEEDKNSSLVSIIPGLQRLGRKVGNDGGAGGEDDDEEEKEEKAIYEYEISRPYLSEAWDVLDQRKVENPLMKWRIPALGNEMDMKDHLRFWAHAVAST</sequence>
<evidence type="ECO:0008006" key="3">
    <source>
        <dbReference type="Google" id="ProtNLM"/>
    </source>
</evidence>
<evidence type="ECO:0000313" key="1">
    <source>
        <dbReference type="EMBL" id="KAA8524961.1"/>
    </source>
</evidence>
<dbReference type="PANTHER" id="PTHR33785:SF12">
    <property type="entry name" value="DUF1685 FAMILY PROTEIN"/>
    <property type="match status" value="1"/>
</dbReference>
<evidence type="ECO:0000313" key="2">
    <source>
        <dbReference type="Proteomes" id="UP000325577"/>
    </source>
</evidence>
<accession>A0A5J5A6A4</accession>
<dbReference type="InterPro" id="IPR012881">
    <property type="entry name" value="DUF1685"/>
</dbReference>
<dbReference type="AlphaFoldDB" id="A0A5J5A6A4"/>
<name>A0A5J5A6A4_9ASTE</name>
<organism evidence="1 2">
    <name type="scientific">Nyssa sinensis</name>
    <dbReference type="NCBI Taxonomy" id="561372"/>
    <lineage>
        <taxon>Eukaryota</taxon>
        <taxon>Viridiplantae</taxon>
        <taxon>Streptophyta</taxon>
        <taxon>Embryophyta</taxon>
        <taxon>Tracheophyta</taxon>
        <taxon>Spermatophyta</taxon>
        <taxon>Magnoliopsida</taxon>
        <taxon>eudicotyledons</taxon>
        <taxon>Gunneridae</taxon>
        <taxon>Pentapetalae</taxon>
        <taxon>asterids</taxon>
        <taxon>Cornales</taxon>
        <taxon>Nyssaceae</taxon>
        <taxon>Nyssa</taxon>
    </lineage>
</organism>
<dbReference type="EMBL" id="CM018047">
    <property type="protein sequence ID" value="KAA8524961.1"/>
    <property type="molecule type" value="Genomic_DNA"/>
</dbReference>
<protein>
    <recommendedName>
        <fullName evidence="3">DUF1685 domain-containing protein</fullName>
    </recommendedName>
</protein>